<sequence>MQREAAMIRAHLATFPIRSGILMQTVQTILPQVDRLCLCLNQYDAIPAELKGDAKIEAMIPERDLKDAGKFAFPPAPDDFVFTIDDDILYPPDYVARTLAGFDLLDPDDNVLGFQGNAWVYKKQTDESLWRNFLFHKPAQHITKVDILGTGTACMLGRNLPVLDEVISAAGFVDLRHARLHARAARSMWILPREKDEIASNMQHAYWRTSLFNSVHRARPPEMQREHRLMMQERTPLSGLKLEQVLKRRAKAAPAEAGQAGPTA</sequence>
<proteinExistence type="predicted"/>
<evidence type="ECO:0008006" key="3">
    <source>
        <dbReference type="Google" id="ProtNLM"/>
    </source>
</evidence>
<evidence type="ECO:0000313" key="2">
    <source>
        <dbReference type="Proteomes" id="UP000234530"/>
    </source>
</evidence>
<accession>A0A2H5F0K3</accession>
<dbReference type="Proteomes" id="UP000234530">
    <property type="component" value="Chromosome"/>
</dbReference>
<gene>
    <name evidence="1" type="ORF">CX676_13525</name>
</gene>
<dbReference type="AlphaFoldDB" id="A0A2H5F0K3"/>
<dbReference type="KEGG" id="pzh:CX676_13525"/>
<evidence type="ECO:0000313" key="1">
    <source>
        <dbReference type="EMBL" id="AUH65067.1"/>
    </source>
</evidence>
<organism evidence="1 2">
    <name type="scientific">Paracoccus zhejiangensis</name>
    <dbReference type="NCBI Taxonomy" id="1077935"/>
    <lineage>
        <taxon>Bacteria</taxon>
        <taxon>Pseudomonadati</taxon>
        <taxon>Pseudomonadota</taxon>
        <taxon>Alphaproteobacteria</taxon>
        <taxon>Rhodobacterales</taxon>
        <taxon>Paracoccaceae</taxon>
        <taxon>Paracoccus</taxon>
    </lineage>
</organism>
<keyword evidence="2" id="KW-1185">Reference proteome</keyword>
<reference evidence="1 2" key="1">
    <citation type="journal article" date="2013" name="Antonie Van Leeuwenhoek">
        <title>Paracoccus zhejiangensis sp. nov., isolated from activated sludge in wastewater-treatment system.</title>
        <authorList>
            <person name="Wu Z.G."/>
            <person name="Zhang D.F."/>
            <person name="Liu Y.L."/>
            <person name="Wang F."/>
            <person name="Jiang X."/>
            <person name="Li C."/>
            <person name="Li S.P."/>
            <person name="Hong Q."/>
            <person name="Li W.J."/>
        </authorList>
    </citation>
    <scope>NUCLEOTIDE SEQUENCE [LARGE SCALE GENOMIC DNA]</scope>
    <source>
        <strain evidence="1 2">J6</strain>
    </source>
</reference>
<name>A0A2H5F0K3_9RHOB</name>
<dbReference type="InterPro" id="IPR029044">
    <property type="entry name" value="Nucleotide-diphossugar_trans"/>
</dbReference>
<protein>
    <recommendedName>
        <fullName evidence="3">Glycosyltransferase family 2 protein</fullName>
    </recommendedName>
</protein>
<dbReference type="EMBL" id="CP025430">
    <property type="protein sequence ID" value="AUH65067.1"/>
    <property type="molecule type" value="Genomic_DNA"/>
</dbReference>
<dbReference type="SUPFAM" id="SSF53448">
    <property type="entry name" value="Nucleotide-diphospho-sugar transferases"/>
    <property type="match status" value="1"/>
</dbReference>